<dbReference type="Proteomes" id="UP001220324">
    <property type="component" value="Unassembled WGS sequence"/>
</dbReference>
<accession>A0AAD6CHW3</accession>
<keyword evidence="2" id="KW-1185">Reference proteome</keyword>
<dbReference type="Gene3D" id="2.40.128.20">
    <property type="match status" value="1"/>
</dbReference>
<gene>
    <name evidence="1" type="ORF">N7494_010537</name>
</gene>
<evidence type="ECO:0000313" key="2">
    <source>
        <dbReference type="Proteomes" id="UP001220324"/>
    </source>
</evidence>
<dbReference type="SUPFAM" id="SSF50814">
    <property type="entry name" value="Lipocalins"/>
    <property type="match status" value="1"/>
</dbReference>
<organism evidence="1 2">
    <name type="scientific">Penicillium frequentans</name>
    <dbReference type="NCBI Taxonomy" id="3151616"/>
    <lineage>
        <taxon>Eukaryota</taxon>
        <taxon>Fungi</taxon>
        <taxon>Dikarya</taxon>
        <taxon>Ascomycota</taxon>
        <taxon>Pezizomycotina</taxon>
        <taxon>Eurotiomycetes</taxon>
        <taxon>Eurotiomycetidae</taxon>
        <taxon>Eurotiales</taxon>
        <taxon>Aspergillaceae</taxon>
        <taxon>Penicillium</taxon>
    </lineage>
</organism>
<reference evidence="1 2" key="1">
    <citation type="journal article" date="2023" name="IMA Fungus">
        <title>Comparative genomic study of the Penicillium genus elucidates a diverse pangenome and 15 lateral gene transfer events.</title>
        <authorList>
            <person name="Petersen C."/>
            <person name="Sorensen T."/>
            <person name="Nielsen M.R."/>
            <person name="Sondergaard T.E."/>
            <person name="Sorensen J.L."/>
            <person name="Fitzpatrick D.A."/>
            <person name="Frisvad J.C."/>
            <person name="Nielsen K.L."/>
        </authorList>
    </citation>
    <scope>NUCLEOTIDE SEQUENCE [LARGE SCALE GENOMIC DNA]</scope>
    <source>
        <strain evidence="1 2">IBT 35679</strain>
    </source>
</reference>
<dbReference type="PANTHER" id="PTHR38115">
    <property type="entry name" value="LIPOCALIN-LIKE DOMAIN-CONTAINING PROTEIN"/>
    <property type="match status" value="1"/>
</dbReference>
<comment type="caution">
    <text evidence="1">The sequence shown here is derived from an EMBL/GenBank/DDBJ whole genome shotgun (WGS) entry which is preliminary data.</text>
</comment>
<proteinExistence type="predicted"/>
<name>A0AAD6CHW3_9EURO</name>
<protein>
    <submittedName>
        <fullName evidence="1">Uncharacterized protein</fullName>
    </submittedName>
</protein>
<dbReference type="InterPro" id="IPR012674">
    <property type="entry name" value="Calycin"/>
</dbReference>
<sequence>MSAPAHITLKNLDGQWVMNRTRSSEYDPLLKLQGINWLMRKVLNMTSVVLEVKEWEDPSDGFTHMDIDLKPTSGLPASQEKKVFDFKGTDSTHALFGKIRVSQGWANAKELNQEDHFLVEGMEEDMDSFIHLKTEHLDHNTVTHQAWGFEEIEGTRYHSRHIVGKKGDEVVRVKLVYDYLGPRADMN</sequence>
<dbReference type="PANTHER" id="PTHR38115:SF1">
    <property type="entry name" value="LIPOCALIN-LIKE DOMAIN-CONTAINING PROTEIN"/>
    <property type="match status" value="1"/>
</dbReference>
<dbReference type="EMBL" id="JAQIZZ010000008">
    <property type="protein sequence ID" value="KAJ5523887.1"/>
    <property type="molecule type" value="Genomic_DNA"/>
</dbReference>
<dbReference type="AlphaFoldDB" id="A0AAD6CHW3"/>
<evidence type="ECO:0000313" key="1">
    <source>
        <dbReference type="EMBL" id="KAJ5523887.1"/>
    </source>
</evidence>
<dbReference type="InterPro" id="IPR053037">
    <property type="entry name" value="Pericyclase_pydY-like"/>
</dbReference>